<dbReference type="AlphaFoldDB" id="A0A1G7HJ84"/>
<organism evidence="4 5">
    <name type="scientific">Rhodospira trueperi</name>
    <dbReference type="NCBI Taxonomy" id="69960"/>
    <lineage>
        <taxon>Bacteria</taxon>
        <taxon>Pseudomonadati</taxon>
        <taxon>Pseudomonadota</taxon>
        <taxon>Alphaproteobacteria</taxon>
        <taxon>Rhodospirillales</taxon>
        <taxon>Rhodospirillaceae</taxon>
        <taxon>Rhodospira</taxon>
    </lineage>
</organism>
<dbReference type="STRING" id="69960.SAMN05421720_1225"/>
<dbReference type="GO" id="GO:0016740">
    <property type="term" value="F:transferase activity"/>
    <property type="evidence" value="ECO:0007669"/>
    <property type="project" value="UniProtKB-KW"/>
</dbReference>
<dbReference type="InterPro" id="IPR037152">
    <property type="entry name" value="L-asparaginase_N_sf"/>
</dbReference>
<dbReference type="InterPro" id="IPR036152">
    <property type="entry name" value="Asp/glu_Ase-like_sf"/>
</dbReference>
<evidence type="ECO:0000313" key="4">
    <source>
        <dbReference type="EMBL" id="SDF00542.1"/>
    </source>
</evidence>
<dbReference type="Gene3D" id="3.40.50.300">
    <property type="entry name" value="P-loop containing nucleotide triphosphate hydrolases"/>
    <property type="match status" value="1"/>
</dbReference>
<dbReference type="InterPro" id="IPR006034">
    <property type="entry name" value="Asparaginase/glutaminase-like"/>
</dbReference>
<evidence type="ECO:0000313" key="5">
    <source>
        <dbReference type="Proteomes" id="UP000199412"/>
    </source>
</evidence>
<accession>A0A1G7HJ84</accession>
<dbReference type="SFLD" id="SFLDS00057">
    <property type="entry name" value="Glutaminase/Asparaginase"/>
    <property type="match status" value="1"/>
</dbReference>
<dbReference type="SMART" id="SM00870">
    <property type="entry name" value="Asparaginase"/>
    <property type="match status" value="1"/>
</dbReference>
<reference evidence="4 5" key="1">
    <citation type="submission" date="2016-10" db="EMBL/GenBank/DDBJ databases">
        <authorList>
            <person name="de Groot N.N."/>
        </authorList>
    </citation>
    <scope>NUCLEOTIDE SEQUENCE [LARGE SCALE GENOMIC DNA]</scope>
    <source>
        <strain evidence="4 5">ATCC 700224</strain>
    </source>
</reference>
<dbReference type="InterPro" id="IPR027474">
    <property type="entry name" value="L-asparaginase_N"/>
</dbReference>
<gene>
    <name evidence="4" type="ORF">SAMN05421720_1225</name>
</gene>
<dbReference type="Gene3D" id="3.40.50.40">
    <property type="match status" value="1"/>
</dbReference>
<dbReference type="GO" id="GO:0004067">
    <property type="term" value="F:asparaginase activity"/>
    <property type="evidence" value="ECO:0007669"/>
    <property type="project" value="UniProtKB-UniRule"/>
</dbReference>
<protein>
    <submittedName>
        <fullName evidence="4">L-asparaginase/Glu-tRNAGln amidotransferase subunit D</fullName>
    </submittedName>
</protein>
<feature type="domain" description="Asparaginase/glutaminase C-terminal" evidence="3">
    <location>
        <begin position="597"/>
        <end position="709"/>
    </location>
</feature>
<dbReference type="OrthoDB" id="9788068at2"/>
<dbReference type="Pfam" id="PF17763">
    <property type="entry name" value="Asparaginase_C"/>
    <property type="match status" value="1"/>
</dbReference>
<dbReference type="PANTHER" id="PTHR11707:SF28">
    <property type="entry name" value="60 KDA LYSOPHOSPHOLIPASE"/>
    <property type="match status" value="1"/>
</dbReference>
<dbReference type="SUPFAM" id="SSF53774">
    <property type="entry name" value="Glutaminase/Asparaginase"/>
    <property type="match status" value="1"/>
</dbReference>
<keyword evidence="5" id="KW-1185">Reference proteome</keyword>
<feature type="domain" description="L-asparaginase N-terminal" evidence="2">
    <location>
        <begin position="387"/>
        <end position="571"/>
    </location>
</feature>
<dbReference type="InterPro" id="IPR027417">
    <property type="entry name" value="P-loop_NTPase"/>
</dbReference>
<proteinExistence type="predicted"/>
<dbReference type="PANTHER" id="PTHR11707">
    <property type="entry name" value="L-ASPARAGINASE"/>
    <property type="match status" value="1"/>
</dbReference>
<dbReference type="RefSeq" id="WP_092788003.1">
    <property type="nucleotide sequence ID" value="NZ_FNAP01000022.1"/>
</dbReference>
<evidence type="ECO:0000259" key="3">
    <source>
        <dbReference type="Pfam" id="PF17763"/>
    </source>
</evidence>
<feature type="active site" description="O-isoaspartyl threonine intermediate" evidence="1">
    <location>
        <position position="396"/>
    </location>
</feature>
<dbReference type="PIRSF" id="PIRSF500176">
    <property type="entry name" value="L_ASNase"/>
    <property type="match status" value="1"/>
</dbReference>
<sequence>MKDTLPYAYAGGAVGLHHLYVPRPVDEELAALLKTRRMLVNLRAPRQYGKTSLSIRLCEILEEAGHVTVLLDLRSVIGTVDEHSNTGEKWYGLFFRYIARKIGVLAADVNEWMRKESSESPIVRISNFLKHFIRRYVNKPIFLVIDEIDYVMPHGHYTDYLFEALRLIHADLDGLDLSVMLCGITHPSHLIKASGAGAFNVGHDVVLPDFPDDDGAVELWASGLPNIERRREVSRAILKATGGHPFLTSVLHNDAACAGITAPDEVAGLVEVLLADARNDMRLTPHFETPAAIIAAHVSRGYMALEVFRKLRASGDPIDLRELDKGVGTLLQTAGLVRVEGRSVSVRNPIYRSFFDDDWVSQELRSMGRGRSDRVNQRRVTRGDRKKVCLINCGGTLGMERQPDGTLAQPTDLRQFYGAVPELDDVADIDPLPLMCKDGIHMHPEDWGTIAEAIYARRNDGYSGFVLSHGTDSLAFTASAVAFALGSSLSFPVVFTGSQAPMDVPHGDARPNLIRATHLATQPIPEVCIAFSDKCFRAVRTFKVDDFKFEGFATTMNTPLALVTETVDINKGILRPVTQNERLKLRAAFEHRLIKLHVHPGLDPHLFLPLLDIAEDEKADNKYRTRGIVLETPGVGNIPTEFRWSLLPLIRSAVKRDIPVLITSQFPVKSETRAQYRPATAPLEAGAISAGGMTAPAALVKFMWAIADADRLVAANDIAPDERLSEIRAIMGRDIVGEVDVETTGQRPPNV</sequence>
<keyword evidence="4" id="KW-0808">Transferase</keyword>
<dbReference type="InterPro" id="IPR027473">
    <property type="entry name" value="L-asparaginase_C"/>
</dbReference>
<dbReference type="PIRSF" id="PIRSF001220">
    <property type="entry name" value="L-ASNase_gatD"/>
    <property type="match status" value="1"/>
</dbReference>
<dbReference type="Pfam" id="PF00710">
    <property type="entry name" value="Asparaginase"/>
    <property type="match status" value="1"/>
</dbReference>
<dbReference type="Gene3D" id="3.40.50.1170">
    <property type="entry name" value="L-asparaginase, N-terminal domain"/>
    <property type="match status" value="1"/>
</dbReference>
<dbReference type="EMBL" id="FNAP01000022">
    <property type="protein sequence ID" value="SDF00542.1"/>
    <property type="molecule type" value="Genomic_DNA"/>
</dbReference>
<evidence type="ECO:0000259" key="2">
    <source>
        <dbReference type="Pfam" id="PF00710"/>
    </source>
</evidence>
<dbReference type="InterPro" id="IPR040919">
    <property type="entry name" value="Asparaginase_C"/>
</dbReference>
<dbReference type="PROSITE" id="PS51732">
    <property type="entry name" value="ASN_GLN_ASE_3"/>
    <property type="match status" value="1"/>
</dbReference>
<dbReference type="SUPFAM" id="SSF52540">
    <property type="entry name" value="P-loop containing nucleoside triphosphate hydrolases"/>
    <property type="match status" value="1"/>
</dbReference>
<dbReference type="Proteomes" id="UP000199412">
    <property type="component" value="Unassembled WGS sequence"/>
</dbReference>
<name>A0A1G7HJ84_9PROT</name>
<evidence type="ECO:0000256" key="1">
    <source>
        <dbReference type="PIRSR" id="PIRSR001220-1"/>
    </source>
</evidence>
<dbReference type="Pfam" id="PF14516">
    <property type="entry name" value="AAA_35"/>
    <property type="match status" value="1"/>
</dbReference>